<name>A0A0K1Q9U2_9BACT</name>
<keyword evidence="3" id="KW-1185">Reference proteome</keyword>
<keyword evidence="1" id="KW-0472">Membrane</keyword>
<feature type="transmembrane region" description="Helical" evidence="1">
    <location>
        <begin position="63"/>
        <end position="85"/>
    </location>
</feature>
<dbReference type="RefSeq" id="WP_146653423.1">
    <property type="nucleotide sequence ID" value="NZ_CP012333.1"/>
</dbReference>
<evidence type="ECO:0000313" key="3">
    <source>
        <dbReference type="Proteomes" id="UP000064967"/>
    </source>
</evidence>
<feature type="transmembrane region" description="Helical" evidence="1">
    <location>
        <begin position="97"/>
        <end position="126"/>
    </location>
</feature>
<sequence length="274" mass="28211">MAASLAATTGGVFGYILGQPEPSHTTTFGGFGVLAGLPTFVVGLVWALILRSRATVGSTNLRVGWLASLPLAALNGALGGGLFMLSSRTVEDSQPAVFLLGALLGVTVGSMFWVPGLLATLAFFGAPLAWSQKLAEKGLAGEERGERVVGIASALLATLGALIALRGTPETSGALGTVGLALLYLFSACGVVAGALAVGMASAREKRRRQFVDEVSKGNVAGYRVDDSSEGKVLVRVTSIGAGYRVANFEEELYELDEMGNATHAPKARVANVR</sequence>
<keyword evidence="1" id="KW-1133">Transmembrane helix</keyword>
<evidence type="ECO:0000313" key="2">
    <source>
        <dbReference type="EMBL" id="AKV02509.1"/>
    </source>
</evidence>
<dbReference type="EMBL" id="CP012333">
    <property type="protein sequence ID" value="AKV02509.1"/>
    <property type="molecule type" value="Genomic_DNA"/>
</dbReference>
<feature type="transmembrane region" description="Helical" evidence="1">
    <location>
        <begin position="177"/>
        <end position="201"/>
    </location>
</feature>
<accession>A0A0K1Q9U2</accession>
<gene>
    <name evidence="2" type="ORF">AKJ09_09172</name>
</gene>
<dbReference type="KEGG" id="llu:AKJ09_09172"/>
<proteinExistence type="predicted"/>
<feature type="transmembrane region" description="Helical" evidence="1">
    <location>
        <begin position="28"/>
        <end position="51"/>
    </location>
</feature>
<dbReference type="Proteomes" id="UP000064967">
    <property type="component" value="Chromosome"/>
</dbReference>
<reference evidence="2 3" key="1">
    <citation type="submission" date="2015-08" db="EMBL/GenBank/DDBJ databases">
        <authorList>
            <person name="Babu N.S."/>
            <person name="Beckwith C.J."/>
            <person name="Beseler K.G."/>
            <person name="Brison A."/>
            <person name="Carone J.V."/>
            <person name="Caskin T.P."/>
            <person name="Diamond M."/>
            <person name="Durham M.E."/>
            <person name="Foxe J.M."/>
            <person name="Go M."/>
            <person name="Henderson B.A."/>
            <person name="Jones I.B."/>
            <person name="McGettigan J.A."/>
            <person name="Micheletti S.J."/>
            <person name="Nasrallah M.E."/>
            <person name="Ortiz D."/>
            <person name="Piller C.R."/>
            <person name="Privatt S.R."/>
            <person name="Schneider S.L."/>
            <person name="Sharp S."/>
            <person name="Smith T.C."/>
            <person name="Stanton J.D."/>
            <person name="Ullery H.E."/>
            <person name="Wilson R.J."/>
            <person name="Serrano M.G."/>
            <person name="Buck G."/>
            <person name="Lee V."/>
            <person name="Wang Y."/>
            <person name="Carvalho R."/>
            <person name="Voegtly L."/>
            <person name="Shi R."/>
            <person name="Duckworth R."/>
            <person name="Johnson A."/>
            <person name="Loviza R."/>
            <person name="Walstead R."/>
            <person name="Shah Z."/>
            <person name="Kiflezghi M."/>
            <person name="Wade K."/>
            <person name="Ball S.L."/>
            <person name="Bradley K.W."/>
            <person name="Asai D.J."/>
            <person name="Bowman C.A."/>
            <person name="Russell D.A."/>
            <person name="Pope W.H."/>
            <person name="Jacobs-Sera D."/>
            <person name="Hendrix R.W."/>
            <person name="Hatfull G.F."/>
        </authorList>
    </citation>
    <scope>NUCLEOTIDE SEQUENCE [LARGE SCALE GENOMIC DNA]</scope>
    <source>
        <strain evidence="2 3">DSM 27648</strain>
    </source>
</reference>
<organism evidence="2 3">
    <name type="scientific">Labilithrix luteola</name>
    <dbReference type="NCBI Taxonomy" id="1391654"/>
    <lineage>
        <taxon>Bacteria</taxon>
        <taxon>Pseudomonadati</taxon>
        <taxon>Myxococcota</taxon>
        <taxon>Polyangia</taxon>
        <taxon>Polyangiales</taxon>
        <taxon>Labilitrichaceae</taxon>
        <taxon>Labilithrix</taxon>
    </lineage>
</organism>
<keyword evidence="1" id="KW-0812">Transmembrane</keyword>
<dbReference type="AlphaFoldDB" id="A0A0K1Q9U2"/>
<feature type="transmembrane region" description="Helical" evidence="1">
    <location>
        <begin position="147"/>
        <end position="165"/>
    </location>
</feature>
<evidence type="ECO:0000256" key="1">
    <source>
        <dbReference type="SAM" id="Phobius"/>
    </source>
</evidence>
<protein>
    <submittedName>
        <fullName evidence="2">Uncharacterized protein</fullName>
    </submittedName>
</protein>